<name>A0A7V6A5G6_9BACT</name>
<dbReference type="AlphaFoldDB" id="A0A7V6A5G6"/>
<organism evidence="1">
    <name type="scientific">Desulfobacca acetoxidans</name>
    <dbReference type="NCBI Taxonomy" id="60893"/>
    <lineage>
        <taxon>Bacteria</taxon>
        <taxon>Pseudomonadati</taxon>
        <taxon>Thermodesulfobacteriota</taxon>
        <taxon>Desulfobaccia</taxon>
        <taxon>Desulfobaccales</taxon>
        <taxon>Desulfobaccaceae</taxon>
        <taxon>Desulfobacca</taxon>
    </lineage>
</organism>
<gene>
    <name evidence="1" type="ORF">ENV52_12990</name>
</gene>
<evidence type="ECO:0000313" key="1">
    <source>
        <dbReference type="EMBL" id="HHS30602.1"/>
    </source>
</evidence>
<proteinExistence type="predicted"/>
<dbReference type="EMBL" id="DTGR01000203">
    <property type="protein sequence ID" value="HHS30602.1"/>
    <property type="molecule type" value="Genomic_DNA"/>
</dbReference>
<comment type="caution">
    <text evidence="1">The sequence shown here is derived from an EMBL/GenBank/DDBJ whole genome shotgun (WGS) entry which is preliminary data.</text>
</comment>
<sequence length="77" mass="8647">MRDEKATVIPLHMHPEFQERHRVEDLKNALLAETLAFAQVALDNAAKPGPTPAAVKILERACTLLEEARHRLVLDLL</sequence>
<protein>
    <submittedName>
        <fullName evidence="1">Uncharacterized protein</fullName>
    </submittedName>
</protein>
<reference evidence="1" key="1">
    <citation type="journal article" date="2020" name="mSystems">
        <title>Genome- and Community-Level Interaction Insights into Carbon Utilization and Element Cycling Functions of Hydrothermarchaeota in Hydrothermal Sediment.</title>
        <authorList>
            <person name="Zhou Z."/>
            <person name="Liu Y."/>
            <person name="Xu W."/>
            <person name="Pan J."/>
            <person name="Luo Z.H."/>
            <person name="Li M."/>
        </authorList>
    </citation>
    <scope>NUCLEOTIDE SEQUENCE [LARGE SCALE GENOMIC DNA]</scope>
    <source>
        <strain evidence="1">SpSt-767</strain>
    </source>
</reference>
<accession>A0A7V6A5G6</accession>